<gene>
    <name evidence="1" type="ORF">PSAKL28_39610</name>
</gene>
<dbReference type="eggNOG" id="ENOG5034498">
    <property type="taxonomic scope" value="Bacteria"/>
</dbReference>
<sequence length="635" mass="73080">MYAQNGRILKIFVQYTSYHHVYHSERFFDLDELELWDESWLTSVLRKLSDSSLEHRIRVNVIYFIKTAIVCLKLDPQGWEICRIREQNLTPKKMHALFSILENRLRETDHTSETMRQISGKFRQAVLNTNFLAAEEITVDSVKYRSGLGGGQNKLQPILNMEDHLKILESDSPLGAVPHKNYLDLIEKSASILQVDLLKIVEACNQELFFSKQNRLKIKGLECNGLTSVQEAEIMSTLFKLPSSGTSKILGRNSAENILAVFRKGVLQHDQSMVRNGTFKLHGLENNCLEIGVVVRKGYSPRQSFFSPERLTTIELQAIFILLLCRTGWNQDALVAMDRDGVISNKEGFAYTLQGFKGKTDDDTPVIFIEKTENDVIYAIELLVWNFDQLHLFKLLPFGSRRIWSSWTNGYKLSDRQSTTIQMTPKGFIQRNDLFNFSLSHIRRTVLCLDAYKSKSFETARRRGGHSSLGTTGRYLDQFITRNISSSINLQFQVDLQNKVVFNMASRKSNINQWKSIGDGSLCVDPYTGLYGDRGADLICSAENCHKKDGCPQRRIIITEEEILSIIRTREYYFKNWQRLRSENQERFNIVVAPKIAFNDALYNYVKNSRFGYVLNKIESALLDVEDAIHESRHI</sequence>
<dbReference type="HOGENOM" id="CLU_421925_0_0_6"/>
<dbReference type="AlphaFoldDB" id="A0A077FCU0"/>
<protein>
    <submittedName>
        <fullName evidence="1">Uncharacterized protein</fullName>
    </submittedName>
</protein>
<dbReference type="OrthoDB" id="6994318at2"/>
<dbReference type="Proteomes" id="UP000028931">
    <property type="component" value="Chromosome"/>
</dbReference>
<dbReference type="KEGG" id="palk:PSAKL28_39610"/>
<dbReference type="RefSeq" id="WP_157687057.1">
    <property type="nucleotide sequence ID" value="NZ_CP009048.1"/>
</dbReference>
<accession>A0A077FCU0</accession>
<organism evidence="1 2">
    <name type="scientific">Pseudomonas alkylphenolica</name>
    <dbReference type="NCBI Taxonomy" id="237609"/>
    <lineage>
        <taxon>Bacteria</taxon>
        <taxon>Pseudomonadati</taxon>
        <taxon>Pseudomonadota</taxon>
        <taxon>Gammaproteobacteria</taxon>
        <taxon>Pseudomonadales</taxon>
        <taxon>Pseudomonadaceae</taxon>
        <taxon>Pseudomonas</taxon>
    </lineage>
</organism>
<evidence type="ECO:0000313" key="2">
    <source>
        <dbReference type="Proteomes" id="UP000028931"/>
    </source>
</evidence>
<dbReference type="EMBL" id="CP009048">
    <property type="protein sequence ID" value="AIL63108.1"/>
    <property type="molecule type" value="Genomic_DNA"/>
</dbReference>
<proteinExistence type="predicted"/>
<reference evidence="1 2" key="1">
    <citation type="submission" date="2014-07" db="EMBL/GenBank/DDBJ databases">
        <authorList>
            <person name="Lee K."/>
            <person name="Lim J.Y."/>
            <person name="Hwang I."/>
        </authorList>
    </citation>
    <scope>NUCLEOTIDE SEQUENCE [LARGE SCALE GENOMIC DNA]</scope>
    <source>
        <strain evidence="1 2">KL28</strain>
    </source>
</reference>
<dbReference type="SUPFAM" id="SSF56349">
    <property type="entry name" value="DNA breaking-rejoining enzymes"/>
    <property type="match status" value="1"/>
</dbReference>
<evidence type="ECO:0000313" key="1">
    <source>
        <dbReference type="EMBL" id="AIL63108.1"/>
    </source>
</evidence>
<name>A0A077FCU0_9PSED</name>
<dbReference type="InterPro" id="IPR011010">
    <property type="entry name" value="DNA_brk_join_enz"/>
</dbReference>
<dbReference type="GO" id="GO:0003677">
    <property type="term" value="F:DNA binding"/>
    <property type="evidence" value="ECO:0007669"/>
    <property type="project" value="InterPro"/>
</dbReference>